<feature type="domain" description="Two component regulator three Y" evidence="4">
    <location>
        <begin position="720"/>
        <end position="770"/>
    </location>
</feature>
<dbReference type="PANTHER" id="PTHR34220:SF7">
    <property type="entry name" value="SENSOR HISTIDINE KINASE YPDA"/>
    <property type="match status" value="1"/>
</dbReference>
<dbReference type="GO" id="GO:0016020">
    <property type="term" value="C:membrane"/>
    <property type="evidence" value="ECO:0007669"/>
    <property type="project" value="InterPro"/>
</dbReference>
<reference evidence="5" key="1">
    <citation type="submission" date="2020-02" db="EMBL/GenBank/DDBJ databases">
        <authorList>
            <person name="Meier V. D."/>
        </authorList>
    </citation>
    <scope>NUCLEOTIDE SEQUENCE</scope>
    <source>
        <strain evidence="5">AVDCRST_MAG96</strain>
    </source>
</reference>
<evidence type="ECO:0000256" key="2">
    <source>
        <dbReference type="SAM" id="Phobius"/>
    </source>
</evidence>
<dbReference type="InterPro" id="IPR011047">
    <property type="entry name" value="Quinoprotein_ADH-like_sf"/>
</dbReference>
<dbReference type="SUPFAM" id="SSF55874">
    <property type="entry name" value="ATPase domain of HSP90 chaperone/DNA topoisomerase II/histidine kinase"/>
    <property type="match status" value="1"/>
</dbReference>
<evidence type="ECO:0000256" key="1">
    <source>
        <dbReference type="SAM" id="Coils"/>
    </source>
</evidence>
<dbReference type="Gene3D" id="2.60.40.10">
    <property type="entry name" value="Immunoglobulins"/>
    <property type="match status" value="1"/>
</dbReference>
<dbReference type="InterPro" id="IPR013783">
    <property type="entry name" value="Ig-like_fold"/>
</dbReference>
<feature type="coiled-coil region" evidence="1">
    <location>
        <begin position="811"/>
        <end position="838"/>
    </location>
</feature>
<dbReference type="InterPro" id="IPR011123">
    <property type="entry name" value="Y_Y_Y"/>
</dbReference>
<dbReference type="SUPFAM" id="SSF50998">
    <property type="entry name" value="Quinoprotein alcohol dehydrogenase-like"/>
    <property type="match status" value="1"/>
</dbReference>
<keyword evidence="2" id="KW-0812">Transmembrane</keyword>
<dbReference type="InterPro" id="IPR036890">
    <property type="entry name" value="HATPase_C_sf"/>
</dbReference>
<keyword evidence="5" id="KW-0808">Transferase</keyword>
<keyword evidence="5" id="KW-0418">Kinase</keyword>
<protein>
    <submittedName>
        <fullName evidence="5">Sensor histidine kinase</fullName>
    </submittedName>
</protein>
<organism evidence="5">
    <name type="scientific">uncultured Segetibacter sp</name>
    <dbReference type="NCBI Taxonomy" id="481133"/>
    <lineage>
        <taxon>Bacteria</taxon>
        <taxon>Pseudomonadati</taxon>
        <taxon>Bacteroidota</taxon>
        <taxon>Chitinophagia</taxon>
        <taxon>Chitinophagales</taxon>
        <taxon>Chitinophagaceae</taxon>
        <taxon>Segetibacter</taxon>
        <taxon>environmental samples</taxon>
    </lineage>
</organism>
<dbReference type="InterPro" id="IPR015943">
    <property type="entry name" value="WD40/YVTN_repeat-like_dom_sf"/>
</dbReference>
<dbReference type="Gene3D" id="2.130.10.10">
    <property type="entry name" value="YVTN repeat-like/Quinoprotein amine dehydrogenase"/>
    <property type="match status" value="3"/>
</dbReference>
<dbReference type="SUPFAM" id="SSF63829">
    <property type="entry name" value="Calcium-dependent phosphotriesterase"/>
    <property type="match status" value="1"/>
</dbReference>
<evidence type="ECO:0000259" key="4">
    <source>
        <dbReference type="Pfam" id="PF07495"/>
    </source>
</evidence>
<accession>A0A6J4RGS2</accession>
<name>A0A6J4RGS2_9BACT</name>
<gene>
    <name evidence="5" type="ORF">AVDCRST_MAG96-290</name>
</gene>
<dbReference type="InterPro" id="IPR011110">
    <property type="entry name" value="Reg_prop"/>
</dbReference>
<dbReference type="Pfam" id="PF07494">
    <property type="entry name" value="Reg_prop"/>
    <property type="match status" value="2"/>
</dbReference>
<evidence type="ECO:0000313" key="5">
    <source>
        <dbReference type="EMBL" id="CAA9469316.1"/>
    </source>
</evidence>
<keyword evidence="1" id="KW-0175">Coiled coil</keyword>
<dbReference type="EMBL" id="CADCVN010000111">
    <property type="protein sequence ID" value="CAA9469316.1"/>
    <property type="molecule type" value="Genomic_DNA"/>
</dbReference>
<dbReference type="Pfam" id="PF06580">
    <property type="entry name" value="His_kinase"/>
    <property type="match status" value="1"/>
</dbReference>
<feature type="domain" description="Signal transduction histidine kinase internal region" evidence="3">
    <location>
        <begin position="829"/>
        <end position="907"/>
    </location>
</feature>
<keyword evidence="2" id="KW-1133">Transmembrane helix</keyword>
<dbReference type="Gene3D" id="3.30.565.10">
    <property type="entry name" value="Histidine kinase-like ATPase, C-terminal domain"/>
    <property type="match status" value="1"/>
</dbReference>
<dbReference type="Pfam" id="PF07495">
    <property type="entry name" value="Y_Y_Y"/>
    <property type="match status" value="1"/>
</dbReference>
<dbReference type="InterPro" id="IPR010559">
    <property type="entry name" value="Sig_transdc_His_kin_internal"/>
</dbReference>
<dbReference type="InterPro" id="IPR050640">
    <property type="entry name" value="Bact_2-comp_sensor_kinase"/>
</dbReference>
<keyword evidence="2" id="KW-0472">Membrane</keyword>
<evidence type="ECO:0000259" key="3">
    <source>
        <dbReference type="Pfam" id="PF06580"/>
    </source>
</evidence>
<feature type="transmembrane region" description="Helical" evidence="2">
    <location>
        <begin position="787"/>
        <end position="808"/>
    </location>
</feature>
<proteinExistence type="predicted"/>
<sequence length="1042" mass="118225">MKLHLAHIVYGILFVLITLISDAQIYIKTKSIGTDEGLSDKRVTCFFKDKTGFIWIGTKNGLNRYDGHSFKIFRPTEGNSISNEVINDITEDREGRIWVATMEGLNYYDPLTEHWESLIPNLVKSDSDIPSYLIWDIAADANGRIWIASDVYEFCNYDPATRKYTYYDWPHFTSNNIHFAGSNYNSIKKFVRKSANEFWLASNKGLVLLNIQQNTFRFIGGGYRSEVPDLRYDANAKKVFVSTEKGNLFLYDEAKNIYSKIEPEPESYPAAEIRLRGDNELWMASENGLLKISDDRRNIFLETHIANLSGALQPGGVSAVLWDNTGIRWVGSANGISTYDQTVQASTFIPLQSVSDKEGINNMGGVFFDEVSNNYFACANRPNNVFIINKNTGKIKKCITDESGRPFPACHTIKADNDKNIWLLTGINVYQYNRQTEQFILFAMPNKDADVVFRDMIQDAEGNYWFGSFDKGLYYYLSKEKKFAEPVGEGFKNIPTVSALCADAKRKGVWIGTFSTGFYYYDLQKKKLTGYFETDKTPQYASLNLVQDIALDPANNLWVATHSGGIFRYNEGRPHEKAFTKFDMKKGLSNNSFISLCSNGDSILWLLSGKGISAISTRGQFLYDVPEEQTFNFASFASDPGFPHKMFYNAKTNELLAGVGGGILSFVPYNKKQKQQFPVVLTGITVNGKAITGPDRFGSALYPIPFRFNSVSFSFAGLYYGAASDIVYEYMLEGYDENWIVADRRYSATYQNLPAENYLFHVRAKDSGGNIAGTVSGFPFKIIPPFWLTWWFFLLCASLVVLVFWLLFRSRIQSLRKKAALHQQLAELEAKALRAQMNPHFIFNSLNAIQECIVTEKTDTAFEYLSKFSRLLRLVLNNSEKNFIPLSNELEMLRLYLSLETLRFRHSFTYCIDVEETIDPEDVQVPGLLIQPYVENALWHGLRMKEGEKKVAIRFFLAAHELNIEVEDNGIGRKKAALIKSQKLGAEQFESKGTALAQQRIDILNRQSALKASVSIIDLTDDNFMPSGTRVVIRIPINTKIM</sequence>
<dbReference type="PANTHER" id="PTHR34220">
    <property type="entry name" value="SENSOR HISTIDINE KINASE YPDA"/>
    <property type="match status" value="1"/>
</dbReference>
<dbReference type="GO" id="GO:0000155">
    <property type="term" value="F:phosphorelay sensor kinase activity"/>
    <property type="evidence" value="ECO:0007669"/>
    <property type="project" value="InterPro"/>
</dbReference>
<dbReference type="AlphaFoldDB" id="A0A6J4RGS2"/>